<organism evidence="1 2">
    <name type="scientific">Candidatus Magnetobacterium bavaricum</name>
    <dbReference type="NCBI Taxonomy" id="29290"/>
    <lineage>
        <taxon>Bacteria</taxon>
        <taxon>Pseudomonadati</taxon>
        <taxon>Nitrospirota</taxon>
        <taxon>Thermodesulfovibrionia</taxon>
        <taxon>Thermodesulfovibrionales</taxon>
        <taxon>Candidatus Magnetobacteriaceae</taxon>
        <taxon>Candidatus Magnetobacterium</taxon>
    </lineage>
</organism>
<dbReference type="Proteomes" id="UP000033423">
    <property type="component" value="Unassembled WGS sequence"/>
</dbReference>
<evidence type="ECO:0000313" key="1">
    <source>
        <dbReference type="EMBL" id="KJU85320.1"/>
    </source>
</evidence>
<dbReference type="EC" id="2.-.-.-" evidence="1"/>
<keyword evidence="2" id="KW-1185">Reference proteome</keyword>
<reference evidence="1 2" key="1">
    <citation type="submission" date="2015-02" db="EMBL/GenBank/DDBJ databases">
        <title>Single-cell genomics of uncultivated deep-branching MTB reveals a conserved set of magnetosome genes.</title>
        <authorList>
            <person name="Kolinko S."/>
            <person name="Richter M."/>
            <person name="Glockner F.O."/>
            <person name="Brachmann A."/>
            <person name="Schuler D."/>
        </authorList>
    </citation>
    <scope>NUCLEOTIDE SEQUENCE [LARGE SCALE GENOMIC DNA]</scope>
    <source>
        <strain evidence="1">TM-1</strain>
    </source>
</reference>
<keyword evidence="1" id="KW-0808">Transferase</keyword>
<dbReference type="EMBL" id="LACI01001072">
    <property type="protein sequence ID" value="KJU85320.1"/>
    <property type="molecule type" value="Genomic_DNA"/>
</dbReference>
<name>A0A0F3GTN8_9BACT</name>
<dbReference type="AlphaFoldDB" id="A0A0F3GTN8"/>
<dbReference type="GO" id="GO:0016757">
    <property type="term" value="F:glycosyltransferase activity"/>
    <property type="evidence" value="ECO:0007669"/>
    <property type="project" value="UniProtKB-KW"/>
</dbReference>
<sequence>MLNSPNTIEGIQLNTGVDIKRNYYENKVEKCPLCKLKQPLFDVTGVEDFYKISPEQLTPFDFWEIVADCKALRTGDCDKQGRRFSFRIETENIFEKYKCWLKNLIEKRFNENWSNMKPNIICTVDEPSGIKFAELVLSAIGVGEIKPIPRAVLNKTTSVGDSSAKKHFKDSDKILIVDDGINYGDTVKAIIGFCKMFEVSPMGVLVFCCRLTEDEISRVKRLMAKKPLVALYKWPSKPTIL</sequence>
<keyword evidence="1" id="KW-0328">Glycosyltransferase</keyword>
<dbReference type="Gene3D" id="3.40.50.2020">
    <property type="match status" value="1"/>
</dbReference>
<evidence type="ECO:0000313" key="2">
    <source>
        <dbReference type="Proteomes" id="UP000033423"/>
    </source>
</evidence>
<comment type="caution">
    <text evidence="1">The sequence shown here is derived from an EMBL/GenBank/DDBJ whole genome shotgun (WGS) entry which is preliminary data.</text>
</comment>
<dbReference type="CDD" id="cd06223">
    <property type="entry name" value="PRTases_typeI"/>
    <property type="match status" value="1"/>
</dbReference>
<gene>
    <name evidence="1" type="ORF">MBAV_002485</name>
</gene>
<dbReference type="InterPro" id="IPR029057">
    <property type="entry name" value="PRTase-like"/>
</dbReference>
<dbReference type="SUPFAM" id="SSF53271">
    <property type="entry name" value="PRTase-like"/>
    <property type="match status" value="1"/>
</dbReference>
<protein>
    <submittedName>
        <fullName evidence="1">Phosphoribosyltransferase domain protein</fullName>
        <ecNumber evidence="1">2.-.-.-</ecNumber>
    </submittedName>
</protein>
<accession>A0A0F3GTN8</accession>
<proteinExistence type="predicted"/>
<dbReference type="InterPro" id="IPR000836">
    <property type="entry name" value="PRTase_dom"/>
</dbReference>